<keyword evidence="1" id="KW-0812">Transmembrane</keyword>
<dbReference type="EMBL" id="VNJK01000001">
    <property type="protein sequence ID" value="TVX92705.1"/>
    <property type="molecule type" value="Genomic_DNA"/>
</dbReference>
<reference evidence="2 3" key="1">
    <citation type="submission" date="2019-07" db="EMBL/GenBank/DDBJ databases">
        <authorList>
            <person name="Kim J."/>
        </authorList>
    </citation>
    <scope>NUCLEOTIDE SEQUENCE [LARGE SCALE GENOMIC DNA]</scope>
    <source>
        <strain evidence="2 3">N4</strain>
    </source>
</reference>
<sequence length="188" mass="21223">MNHEQQAFKRIMWGLIFLIDIRLWGFLDILPDIFGMLLVWKSLSELQQTAPSFYRAKRFMPVVLILTGYELIGPFVAGAMGQQLWLWSAIIQSIAILATNIYLIWLLSSGVREWANSRSLSKLADTAKRRGLFYGVVNLFGTVIMLAFSIVSPSIYKLLGQPMSFLYVVLTVMVIALFKQAAAIAAEK</sequence>
<feature type="transmembrane region" description="Helical" evidence="1">
    <location>
        <begin position="164"/>
        <end position="186"/>
    </location>
</feature>
<keyword evidence="1" id="KW-1133">Transmembrane helix</keyword>
<comment type="caution">
    <text evidence="2">The sequence shown here is derived from an EMBL/GenBank/DDBJ whole genome shotgun (WGS) entry which is preliminary data.</text>
</comment>
<keyword evidence="1" id="KW-0472">Membrane</keyword>
<keyword evidence="3" id="KW-1185">Reference proteome</keyword>
<feature type="transmembrane region" description="Helical" evidence="1">
    <location>
        <begin position="85"/>
        <end position="111"/>
    </location>
</feature>
<dbReference type="Proteomes" id="UP000318102">
    <property type="component" value="Unassembled WGS sequence"/>
</dbReference>
<dbReference type="AlphaFoldDB" id="A0A559IYJ2"/>
<organism evidence="2 3">
    <name type="scientific">Paenibacillus agilis</name>
    <dbReference type="NCBI Taxonomy" id="3020863"/>
    <lineage>
        <taxon>Bacteria</taxon>
        <taxon>Bacillati</taxon>
        <taxon>Bacillota</taxon>
        <taxon>Bacilli</taxon>
        <taxon>Bacillales</taxon>
        <taxon>Paenibacillaceae</taxon>
        <taxon>Paenibacillus</taxon>
    </lineage>
</organism>
<gene>
    <name evidence="2" type="ORF">FPZ44_06370</name>
</gene>
<dbReference type="OrthoDB" id="2596219at2"/>
<evidence type="ECO:0000313" key="3">
    <source>
        <dbReference type="Proteomes" id="UP000318102"/>
    </source>
</evidence>
<feature type="transmembrane region" description="Helical" evidence="1">
    <location>
        <begin position="59"/>
        <end position="79"/>
    </location>
</feature>
<evidence type="ECO:0000313" key="2">
    <source>
        <dbReference type="EMBL" id="TVX92705.1"/>
    </source>
</evidence>
<dbReference type="RefSeq" id="WP_144988425.1">
    <property type="nucleotide sequence ID" value="NZ_VNJK01000001.1"/>
</dbReference>
<feature type="transmembrane region" description="Helical" evidence="1">
    <location>
        <begin position="132"/>
        <end position="152"/>
    </location>
</feature>
<name>A0A559IYJ2_9BACL</name>
<protein>
    <submittedName>
        <fullName evidence="2">Uncharacterized protein</fullName>
    </submittedName>
</protein>
<evidence type="ECO:0000256" key="1">
    <source>
        <dbReference type="SAM" id="Phobius"/>
    </source>
</evidence>
<accession>A0A559IYJ2</accession>
<proteinExistence type="predicted"/>